<reference evidence="2 3" key="1">
    <citation type="journal article" date="2019" name="Environ. Microbiol.">
        <title>Species interactions and distinct microbial communities in high Arctic permafrost affected cryosols are associated with the CH4 and CO2 gas fluxes.</title>
        <authorList>
            <person name="Altshuler I."/>
            <person name="Hamel J."/>
            <person name="Turney S."/>
            <person name="Magnuson E."/>
            <person name="Levesque R."/>
            <person name="Greer C."/>
            <person name="Whyte L.G."/>
        </authorList>
    </citation>
    <scope>NUCLEOTIDE SEQUENCE [LARGE SCALE GENOMIC DNA]</scope>
    <source>
        <strain evidence="2 3">S9.3A</strain>
    </source>
</reference>
<evidence type="ECO:0000313" key="3">
    <source>
        <dbReference type="Proteomes" id="UP000317722"/>
    </source>
</evidence>
<dbReference type="OrthoDB" id="9942404at2"/>
<accession>A0A502CZJ6</accession>
<gene>
    <name evidence="2" type="ORF">EAH86_10485</name>
</gene>
<comment type="caution">
    <text evidence="2">The sequence shown here is derived from an EMBL/GenBank/DDBJ whole genome shotgun (WGS) entry which is preliminary data.</text>
</comment>
<dbReference type="Proteomes" id="UP000317722">
    <property type="component" value="Unassembled WGS sequence"/>
</dbReference>
<evidence type="ECO:0000256" key="1">
    <source>
        <dbReference type="SAM" id="MobiDB-lite"/>
    </source>
</evidence>
<keyword evidence="3" id="KW-1185">Reference proteome</keyword>
<evidence type="ECO:0000313" key="2">
    <source>
        <dbReference type="EMBL" id="TPG17181.1"/>
    </source>
</evidence>
<feature type="region of interest" description="Disordered" evidence="1">
    <location>
        <begin position="157"/>
        <end position="182"/>
    </location>
</feature>
<proteinExistence type="predicted"/>
<protein>
    <submittedName>
        <fullName evidence="2">Uncharacterized protein</fullName>
    </submittedName>
</protein>
<dbReference type="RefSeq" id="WP_140740180.1">
    <property type="nucleotide sequence ID" value="NZ_RCZM01000003.1"/>
</dbReference>
<dbReference type="AlphaFoldDB" id="A0A502CZJ6"/>
<dbReference type="EMBL" id="RCZM01000003">
    <property type="protein sequence ID" value="TPG17181.1"/>
    <property type="molecule type" value="Genomic_DNA"/>
</dbReference>
<organism evidence="2 3">
    <name type="scientific">Pedococcus bigeumensis</name>
    <dbReference type="NCBI Taxonomy" id="433644"/>
    <lineage>
        <taxon>Bacteria</taxon>
        <taxon>Bacillati</taxon>
        <taxon>Actinomycetota</taxon>
        <taxon>Actinomycetes</taxon>
        <taxon>Micrococcales</taxon>
        <taxon>Intrasporangiaceae</taxon>
        <taxon>Pedococcus</taxon>
    </lineage>
</organism>
<sequence>MTRTPWSALLDPERLDTLRLLIALNPADSEAHDTARTAHLVLSRVLADMTDIEEASITAIIAAARASTGVEDDSNGLTLSGALEGTLRATLDHRLVLAMLAGAVLRSHDNLARMEGVGTGPGGYHKAQIDGQRRDAAMTLRAFRAWERVVDQPANLDHGYGAANSASSGVEVGQPPDEVRPR</sequence>
<name>A0A502CZJ6_9MICO</name>